<feature type="compositionally biased region" description="Basic and acidic residues" evidence="2">
    <location>
        <begin position="209"/>
        <end position="223"/>
    </location>
</feature>
<evidence type="ECO:0000256" key="2">
    <source>
        <dbReference type="SAM" id="MobiDB-lite"/>
    </source>
</evidence>
<keyword evidence="4" id="KW-0378">Hydrolase</keyword>
<dbReference type="AlphaFoldDB" id="A0A428VWX7"/>
<proteinExistence type="inferred from homology"/>
<comment type="similarity">
    <text evidence="1">Belongs to the Rv1128c/1148c/1588c/1702c/1945/3466 family.</text>
</comment>
<dbReference type="OrthoDB" id="3656171at2"/>
<evidence type="ECO:0000313" key="5">
    <source>
        <dbReference type="Proteomes" id="UP000286716"/>
    </source>
</evidence>
<comment type="caution">
    <text evidence="4">The sequence shown here is derived from an EMBL/GenBank/DDBJ whole genome shotgun (WGS) entry which is preliminary data.</text>
</comment>
<dbReference type="GO" id="GO:0003676">
    <property type="term" value="F:nucleic acid binding"/>
    <property type="evidence" value="ECO:0007669"/>
    <property type="project" value="InterPro"/>
</dbReference>
<evidence type="ECO:0000259" key="3">
    <source>
        <dbReference type="SMART" id="SM00507"/>
    </source>
</evidence>
<evidence type="ECO:0000313" key="4">
    <source>
        <dbReference type="EMBL" id="RSM35279.1"/>
    </source>
</evidence>
<keyword evidence="4" id="KW-0540">Nuclease</keyword>
<keyword evidence="5" id="KW-1185">Reference proteome</keyword>
<reference evidence="4 5" key="1">
    <citation type="submission" date="2018-05" db="EMBL/GenBank/DDBJ databases">
        <title>Evolution of GPA BGCs.</title>
        <authorList>
            <person name="Waglechner N."/>
            <person name="Wright G.D."/>
        </authorList>
    </citation>
    <scope>NUCLEOTIDE SEQUENCE [LARGE SCALE GENOMIC DNA]</scope>
    <source>
        <strain evidence="4 5">DSM 5908</strain>
    </source>
</reference>
<dbReference type="RefSeq" id="WP_020640699.1">
    <property type="nucleotide sequence ID" value="NZ_QHHU01000111.1"/>
</dbReference>
<keyword evidence="4" id="KW-0255">Endonuclease</keyword>
<dbReference type="Pfam" id="PF01844">
    <property type="entry name" value="HNH"/>
    <property type="match status" value="1"/>
</dbReference>
<dbReference type="GO" id="GO:0008270">
    <property type="term" value="F:zinc ion binding"/>
    <property type="evidence" value="ECO:0007669"/>
    <property type="project" value="InterPro"/>
</dbReference>
<dbReference type="GO" id="GO:0004519">
    <property type="term" value="F:endonuclease activity"/>
    <property type="evidence" value="ECO:0007669"/>
    <property type="project" value="UniProtKB-KW"/>
</dbReference>
<name>A0A428VWX7_AMYBA</name>
<dbReference type="InterPro" id="IPR003870">
    <property type="entry name" value="DUF222"/>
</dbReference>
<dbReference type="CDD" id="cd00085">
    <property type="entry name" value="HNHc"/>
    <property type="match status" value="1"/>
</dbReference>
<dbReference type="EMBL" id="QHHU01000111">
    <property type="protein sequence ID" value="RSM35279.1"/>
    <property type="molecule type" value="Genomic_DNA"/>
</dbReference>
<organism evidence="4 5">
    <name type="scientific">Amycolatopsis balhimycina DSM 5908</name>
    <dbReference type="NCBI Taxonomy" id="1081091"/>
    <lineage>
        <taxon>Bacteria</taxon>
        <taxon>Bacillati</taxon>
        <taxon>Actinomycetota</taxon>
        <taxon>Actinomycetes</taxon>
        <taxon>Pseudonocardiales</taxon>
        <taxon>Pseudonocardiaceae</taxon>
        <taxon>Amycolatopsis</taxon>
    </lineage>
</organism>
<feature type="region of interest" description="Disordered" evidence="2">
    <location>
        <begin position="204"/>
        <end position="223"/>
    </location>
</feature>
<feature type="domain" description="HNH nuclease" evidence="3">
    <location>
        <begin position="313"/>
        <end position="365"/>
    </location>
</feature>
<sequence>MAEQVIWQADAVALADRLGALFASIRSAEAEIGALLVEIEQRGVLELFGYRSVPRLLEHLVDVPKSSAERLVKRARAVNPGVGLDGTPIPAVAAATGVVARSGRLSNPMIDVIVGVLQDVPPEHREGAEQHLLALAEEAGHRQVAALGARILAHLNPDGAEPDDTEIAIPTRELSLRRKRTGMWEISGKLDDETGARASALLDSLAQRRSTDEGPDLRSPQERYGDAFSDAIDLALNTPELPRQAGERAHVMVTVSLEDLKSGVGIALLGDTGTISAAEARLHACDCNIIPAVLGAKSEPLDLGRLRRLVNPGLRHALYLRDRGCAFPGCHRPPRHCQGHHLRHWADGGPTELGNLVLTCAHHHRLLHRSGWEVRMAADGLPEFLPPVFLDKRRKPRRNNLHQPLPVAA</sequence>
<dbReference type="InterPro" id="IPR003615">
    <property type="entry name" value="HNH_nuc"/>
</dbReference>
<dbReference type="SMART" id="SM00507">
    <property type="entry name" value="HNHc"/>
    <property type="match status" value="1"/>
</dbReference>
<gene>
    <name evidence="4" type="ORF">DMA12_44905</name>
</gene>
<accession>A0A428VWX7</accession>
<dbReference type="InterPro" id="IPR002711">
    <property type="entry name" value="HNH"/>
</dbReference>
<dbReference type="Proteomes" id="UP000286716">
    <property type="component" value="Unassembled WGS sequence"/>
</dbReference>
<protein>
    <submittedName>
        <fullName evidence="4">HNH endonuclease</fullName>
    </submittedName>
</protein>
<dbReference type="Pfam" id="PF02720">
    <property type="entry name" value="DUF222"/>
    <property type="match status" value="1"/>
</dbReference>
<evidence type="ECO:0000256" key="1">
    <source>
        <dbReference type="ARBA" id="ARBA00023450"/>
    </source>
</evidence>